<dbReference type="RefSeq" id="WP_199596649.1">
    <property type="nucleotide sequence ID" value="NZ_JAEHJZ010000001.1"/>
</dbReference>
<dbReference type="EMBL" id="JAEHJZ010000001">
    <property type="protein sequence ID" value="MBJ7879204.1"/>
    <property type="molecule type" value="Genomic_DNA"/>
</dbReference>
<evidence type="ECO:0000313" key="1">
    <source>
        <dbReference type="EMBL" id="MBJ7879204.1"/>
    </source>
</evidence>
<gene>
    <name evidence="1" type="ORF">JEM65_00835</name>
</gene>
<comment type="caution">
    <text evidence="1">The sequence shown here is derived from an EMBL/GenBank/DDBJ whole genome shotgun (WGS) entry which is preliminary data.</text>
</comment>
<accession>A0A934KL32</accession>
<evidence type="ECO:0000313" key="2">
    <source>
        <dbReference type="Proteomes" id="UP000662373"/>
    </source>
</evidence>
<organism evidence="1 2">
    <name type="scientific">Gelidibacter salicanalis</name>
    <dbReference type="NCBI Taxonomy" id="291193"/>
    <lineage>
        <taxon>Bacteria</taxon>
        <taxon>Pseudomonadati</taxon>
        <taxon>Bacteroidota</taxon>
        <taxon>Flavobacteriia</taxon>
        <taxon>Flavobacteriales</taxon>
        <taxon>Flavobacteriaceae</taxon>
        <taxon>Gelidibacter</taxon>
    </lineage>
</organism>
<dbReference type="Proteomes" id="UP000662373">
    <property type="component" value="Unassembled WGS sequence"/>
</dbReference>
<protein>
    <submittedName>
        <fullName evidence="1">Uncharacterized protein</fullName>
    </submittedName>
</protein>
<sequence length="94" mass="11316">MIKLVSKYLTDSLSEKEEMDLALLIKQKAYGVMFKKYIVDDYCVNLLWREIDVDKAFQELRKAIQVQEELMIRSKKLDLQPKFMASRHKRKKIY</sequence>
<name>A0A934KL32_9FLAO</name>
<dbReference type="AlphaFoldDB" id="A0A934KL32"/>
<proteinExistence type="predicted"/>
<reference evidence="1 2" key="1">
    <citation type="submission" date="2020-09" db="EMBL/GenBank/DDBJ databases">
        <title>Draft genome of Gelidibacter salicanalis PAMC21136.</title>
        <authorList>
            <person name="Park H."/>
        </authorList>
    </citation>
    <scope>NUCLEOTIDE SEQUENCE [LARGE SCALE GENOMIC DNA]</scope>
    <source>
        <strain evidence="1 2">PAMC21136</strain>
    </source>
</reference>
<keyword evidence="2" id="KW-1185">Reference proteome</keyword>